<feature type="region of interest" description="Disordered" evidence="4">
    <location>
        <begin position="409"/>
        <end position="431"/>
    </location>
</feature>
<evidence type="ECO:0000313" key="5">
    <source>
        <dbReference type="EMBL" id="CAB9530186.1"/>
    </source>
</evidence>
<dbReference type="InterPro" id="IPR019734">
    <property type="entry name" value="TPR_rpt"/>
</dbReference>
<keyword evidence="1" id="KW-0677">Repeat</keyword>
<evidence type="ECO:0000256" key="4">
    <source>
        <dbReference type="SAM" id="MobiDB-lite"/>
    </source>
</evidence>
<dbReference type="SMART" id="SM00028">
    <property type="entry name" value="TPR"/>
    <property type="match status" value="5"/>
</dbReference>
<dbReference type="Pfam" id="PF13424">
    <property type="entry name" value="TPR_12"/>
    <property type="match status" value="1"/>
</dbReference>
<feature type="repeat" description="TPR" evidence="3">
    <location>
        <begin position="149"/>
        <end position="182"/>
    </location>
</feature>
<dbReference type="Gene3D" id="1.25.40.10">
    <property type="entry name" value="Tetratricopeptide repeat domain"/>
    <property type="match status" value="2"/>
</dbReference>
<protein>
    <submittedName>
        <fullName evidence="5">Tetratricopeptide repeat protein</fullName>
    </submittedName>
</protein>
<dbReference type="SUPFAM" id="SSF48452">
    <property type="entry name" value="TPR-like"/>
    <property type="match status" value="1"/>
</dbReference>
<comment type="caution">
    <text evidence="5">The sequence shown here is derived from an EMBL/GenBank/DDBJ whole genome shotgun (WGS) entry which is preliminary data.</text>
</comment>
<feature type="compositionally biased region" description="Polar residues" evidence="4">
    <location>
        <begin position="312"/>
        <end position="326"/>
    </location>
</feature>
<keyword evidence="2 3" id="KW-0802">TPR repeat</keyword>
<proteinExistence type="predicted"/>
<dbReference type="Pfam" id="PF13374">
    <property type="entry name" value="TPR_10"/>
    <property type="match status" value="2"/>
</dbReference>
<reference evidence="5" key="1">
    <citation type="submission" date="2020-06" db="EMBL/GenBank/DDBJ databases">
        <authorList>
            <consortium name="Plant Systems Biology data submission"/>
        </authorList>
    </citation>
    <scope>NUCLEOTIDE SEQUENCE</scope>
    <source>
        <strain evidence="5">D6</strain>
    </source>
</reference>
<keyword evidence="6" id="KW-1185">Reference proteome</keyword>
<feature type="region of interest" description="Disordered" evidence="4">
    <location>
        <begin position="312"/>
        <end position="345"/>
    </location>
</feature>
<dbReference type="AlphaFoldDB" id="A0A9N8HY81"/>
<sequence length="462" mass="50057">MNIFTLKSNNPANQAAKNLKRVNKYITLGSKALTKGDNQGALDLLGKCLEIREKASLDDQDPIWASVFSNLGVALSRLGHSNASLDFHKKSLRIQEAQDGKDGLETAASHNNVGLALKACGDVEGAFEHLNQSRVIREAKLDANDPEIAESYFNIGTVLLEIDDFEGAAEMFNKCVLIQEQALGMKDLALAATYEQLAATLEKLGDIEGALDYHYRCLEVRKTQLKKDDPSVLKASKNIGRVLDKGIAADDIAAASDDAFSSEIVVEVESALNFKRRSVNVRRRSVEVYRRASIEANALAAITETASMISTVSEETNEAQDNNEAAQENEATDSPQPRPRLVDGALSQSAPPRLQQQQNNNNAEPVLVVPCAPTGLFWSVSMCHLKTEAVNHYTPSATATPVIAEQSVEESLIGGDSDSDSDDAPAHHADMGDVRRWSRMLAATDLAEVGITQPNLTRDVSC</sequence>
<organism evidence="5 6">
    <name type="scientific">Seminavis robusta</name>
    <dbReference type="NCBI Taxonomy" id="568900"/>
    <lineage>
        <taxon>Eukaryota</taxon>
        <taxon>Sar</taxon>
        <taxon>Stramenopiles</taxon>
        <taxon>Ochrophyta</taxon>
        <taxon>Bacillariophyta</taxon>
        <taxon>Bacillariophyceae</taxon>
        <taxon>Bacillariophycidae</taxon>
        <taxon>Naviculales</taxon>
        <taxon>Naviculaceae</taxon>
        <taxon>Seminavis</taxon>
    </lineage>
</organism>
<name>A0A9N8HY81_9STRA</name>
<evidence type="ECO:0000256" key="3">
    <source>
        <dbReference type="PROSITE-ProRule" id="PRU00339"/>
    </source>
</evidence>
<dbReference type="OrthoDB" id="626167at2759"/>
<dbReference type="PANTHER" id="PTHR45641:SF19">
    <property type="entry name" value="NEPHROCYSTIN-3"/>
    <property type="match status" value="1"/>
</dbReference>
<evidence type="ECO:0000256" key="2">
    <source>
        <dbReference type="ARBA" id="ARBA00022803"/>
    </source>
</evidence>
<evidence type="ECO:0000313" key="6">
    <source>
        <dbReference type="Proteomes" id="UP001153069"/>
    </source>
</evidence>
<dbReference type="PROSITE" id="PS50005">
    <property type="entry name" value="TPR"/>
    <property type="match status" value="1"/>
</dbReference>
<dbReference type="InterPro" id="IPR011990">
    <property type="entry name" value="TPR-like_helical_dom_sf"/>
</dbReference>
<accession>A0A9N8HY81</accession>
<dbReference type="PANTHER" id="PTHR45641">
    <property type="entry name" value="TETRATRICOPEPTIDE REPEAT PROTEIN (AFU_ORTHOLOGUE AFUA_6G03870)"/>
    <property type="match status" value="1"/>
</dbReference>
<dbReference type="Proteomes" id="UP001153069">
    <property type="component" value="Unassembled WGS sequence"/>
</dbReference>
<gene>
    <name evidence="5" type="ORF">SEMRO_2777_G336880.1</name>
</gene>
<dbReference type="EMBL" id="CAICTM010002775">
    <property type="protein sequence ID" value="CAB9530186.1"/>
    <property type="molecule type" value="Genomic_DNA"/>
</dbReference>
<evidence type="ECO:0000256" key="1">
    <source>
        <dbReference type="ARBA" id="ARBA00022737"/>
    </source>
</evidence>